<dbReference type="Pfam" id="PF09692">
    <property type="entry name" value="Arb1"/>
    <property type="match status" value="1"/>
</dbReference>
<evidence type="ECO:0000256" key="1">
    <source>
        <dbReference type="SAM" id="MobiDB-lite"/>
    </source>
</evidence>
<protein>
    <submittedName>
        <fullName evidence="2">Uncharacterized protein</fullName>
    </submittedName>
</protein>
<dbReference type="AlphaFoldDB" id="A0AAV9VPY2"/>
<feature type="compositionally biased region" description="Basic residues" evidence="1">
    <location>
        <begin position="61"/>
        <end position="71"/>
    </location>
</feature>
<feature type="region of interest" description="Disordered" evidence="1">
    <location>
        <begin position="1"/>
        <end position="78"/>
    </location>
</feature>
<name>A0AAV9VPY2_9PEZI</name>
<feature type="compositionally biased region" description="Pro residues" evidence="1">
    <location>
        <begin position="22"/>
        <end position="33"/>
    </location>
</feature>
<evidence type="ECO:0000313" key="2">
    <source>
        <dbReference type="EMBL" id="KAK6363782.1"/>
    </source>
</evidence>
<organism evidence="2 3">
    <name type="scientific">Orbilia blumenaviensis</name>
    <dbReference type="NCBI Taxonomy" id="1796055"/>
    <lineage>
        <taxon>Eukaryota</taxon>
        <taxon>Fungi</taxon>
        <taxon>Dikarya</taxon>
        <taxon>Ascomycota</taxon>
        <taxon>Pezizomycotina</taxon>
        <taxon>Orbiliomycetes</taxon>
        <taxon>Orbiliales</taxon>
        <taxon>Orbiliaceae</taxon>
        <taxon>Orbilia</taxon>
    </lineage>
</organism>
<proteinExistence type="predicted"/>
<gene>
    <name evidence="2" type="ORF">TWF730_001196</name>
</gene>
<dbReference type="GO" id="GO:0031047">
    <property type="term" value="P:regulatory ncRNA-mediated gene silencing"/>
    <property type="evidence" value="ECO:0007669"/>
    <property type="project" value="InterPro"/>
</dbReference>
<keyword evidence="3" id="KW-1185">Reference proteome</keyword>
<reference evidence="2 3" key="1">
    <citation type="submission" date="2019-10" db="EMBL/GenBank/DDBJ databases">
        <authorList>
            <person name="Palmer J.M."/>
        </authorList>
    </citation>
    <scope>NUCLEOTIDE SEQUENCE [LARGE SCALE GENOMIC DNA]</scope>
    <source>
        <strain evidence="2 3">TWF730</strain>
    </source>
</reference>
<accession>A0AAV9VPY2</accession>
<dbReference type="EMBL" id="JAVHNS010000001">
    <property type="protein sequence ID" value="KAK6363782.1"/>
    <property type="molecule type" value="Genomic_DNA"/>
</dbReference>
<dbReference type="Proteomes" id="UP001373714">
    <property type="component" value="Unassembled WGS sequence"/>
</dbReference>
<evidence type="ECO:0000313" key="3">
    <source>
        <dbReference type="Proteomes" id="UP001373714"/>
    </source>
</evidence>
<sequence length="458" mass="51901">MTSSDAIDAVVDQLDSLTAGDPHPPPAASPSPAPNSNEQNPTTTTQTGEPGAATEVGDVPKKKKKKRKGGKGKTLPSGFEENFVEAPLTVEEYNKDKELYNPSKSVAERIETAIQKYKAKRKLDPLRHQLLEAYFHLGGIKTGAKMFGGVDQKFIKENDTEEIARFKATDYVPDSMKNIGIERIEELDDDYEDPEYTVDFDYVVRAFVTHKIPFEFGMKTPEQIEKAVNTIKNFLNYILYHNVCPEYTDNIKQAVKTCEKAKDELPVCSLLSDRLPGDFNKACSTLFGGYWSYMIPHEWDKEAGEPETKKPELGFTKEQALEIYRVLIQEQQDITYSPENLPKETYKEYASLEVISVWLPEPGSPLKLGKIVCKPWTPEEALPVTSKWSDSNNLTLYCEKTIVQYIYPGLHLGCTVHIMDNSQIYFDEISGLMCSNYLEIRDEKEFEFDSDDLLADFD</sequence>
<dbReference type="GO" id="GO:0033167">
    <property type="term" value="C:ARC complex"/>
    <property type="evidence" value="ECO:0007669"/>
    <property type="project" value="InterPro"/>
</dbReference>
<dbReference type="InterPro" id="IPR018606">
    <property type="entry name" value="Arb1"/>
</dbReference>
<comment type="caution">
    <text evidence="2">The sequence shown here is derived from an EMBL/GenBank/DDBJ whole genome shotgun (WGS) entry which is preliminary data.</text>
</comment>